<reference evidence="1 2" key="1">
    <citation type="submission" date="2018-09" db="EMBL/GenBank/DDBJ databases">
        <authorList>
            <consortium name="Pathogen Informatics"/>
        </authorList>
    </citation>
    <scope>NUCLEOTIDE SEQUENCE [LARGE SCALE GENOMIC DNA]</scope>
    <source>
        <strain evidence="1 2">OH-22767</strain>
    </source>
</reference>
<dbReference type="RefSeq" id="WP_165846421.1">
    <property type="nucleotide sequence ID" value="NZ_UNSC01000003.1"/>
</dbReference>
<dbReference type="Proteomes" id="UP000262142">
    <property type="component" value="Unassembled WGS sequence"/>
</dbReference>
<evidence type="ECO:0000313" key="2">
    <source>
        <dbReference type="Proteomes" id="UP000262142"/>
    </source>
</evidence>
<gene>
    <name evidence="1" type="ORF">SAMEA104719789_00817</name>
</gene>
<dbReference type="AlphaFoldDB" id="A0A383TXK5"/>
<proteinExistence type="predicted"/>
<dbReference type="EMBL" id="UNSC01000003">
    <property type="protein sequence ID" value="SZD72372.1"/>
    <property type="molecule type" value="Genomic_DNA"/>
</dbReference>
<accession>A0A383TXK5</accession>
<name>A0A383TXK5_9FLAO</name>
<protein>
    <submittedName>
        <fullName evidence="1">Uncharacterized protein</fullName>
    </submittedName>
</protein>
<organism evidence="1 2">
    <name type="scientific">Candidatus Ornithobacterium hominis</name>
    <dbReference type="NCBI Taxonomy" id="2497989"/>
    <lineage>
        <taxon>Bacteria</taxon>
        <taxon>Pseudomonadati</taxon>
        <taxon>Bacteroidota</taxon>
        <taxon>Flavobacteriia</taxon>
        <taxon>Flavobacteriales</taxon>
        <taxon>Weeksellaceae</taxon>
        <taxon>Ornithobacterium</taxon>
    </lineage>
</organism>
<sequence length="54" mass="5659">MNIQELLTGNIGVQRSNLSEMRAIKKILDGNGGGSIAGKTLDLGSKLLGGFSRK</sequence>
<keyword evidence="2" id="KW-1185">Reference proteome</keyword>
<evidence type="ECO:0000313" key="1">
    <source>
        <dbReference type="EMBL" id="SZD72372.1"/>
    </source>
</evidence>